<evidence type="ECO:0000313" key="16">
    <source>
        <dbReference type="Proteomes" id="UP000237246"/>
    </source>
</evidence>
<gene>
    <name evidence="15" type="ORF">CIB84_017756</name>
</gene>
<feature type="non-terminal residue" evidence="15">
    <location>
        <position position="1"/>
    </location>
</feature>
<dbReference type="GO" id="GO:0052856">
    <property type="term" value="F:NAD(P)HX epimerase activity"/>
    <property type="evidence" value="ECO:0007669"/>
    <property type="project" value="UniProtKB-EC"/>
</dbReference>
<evidence type="ECO:0000256" key="10">
    <source>
        <dbReference type="ARBA" id="ARBA00023027"/>
    </source>
</evidence>
<keyword evidence="7" id="KW-0521">NADP</keyword>
<dbReference type="Proteomes" id="UP000237246">
    <property type="component" value="Unassembled WGS sequence"/>
</dbReference>
<dbReference type="GO" id="GO:0046872">
    <property type="term" value="F:metal ion binding"/>
    <property type="evidence" value="ECO:0007669"/>
    <property type="project" value="UniProtKB-KW"/>
</dbReference>
<proteinExistence type="predicted"/>
<evidence type="ECO:0000256" key="6">
    <source>
        <dbReference type="ARBA" id="ARBA00022741"/>
    </source>
</evidence>
<dbReference type="Pfam" id="PF03853">
    <property type="entry name" value="YjeF_N"/>
    <property type="match status" value="1"/>
</dbReference>
<keyword evidence="5" id="KW-0479">Metal-binding</keyword>
<evidence type="ECO:0000256" key="1">
    <source>
        <dbReference type="ARBA" id="ARBA00000013"/>
    </source>
</evidence>
<dbReference type="PANTHER" id="PTHR13232">
    <property type="entry name" value="NAD(P)H-HYDRATE EPIMERASE"/>
    <property type="match status" value="1"/>
</dbReference>
<dbReference type="GO" id="GO:0000166">
    <property type="term" value="F:nucleotide binding"/>
    <property type="evidence" value="ECO:0007669"/>
    <property type="project" value="UniProtKB-KW"/>
</dbReference>
<keyword evidence="12" id="KW-0413">Isomerase</keyword>
<keyword evidence="4" id="KW-0964">Secreted</keyword>
<feature type="domain" description="YjeF N-terminal" evidence="14">
    <location>
        <begin position="1"/>
        <end position="131"/>
    </location>
</feature>
<evidence type="ECO:0000256" key="5">
    <source>
        <dbReference type="ARBA" id="ARBA00022723"/>
    </source>
</evidence>
<dbReference type="InterPro" id="IPR032976">
    <property type="entry name" value="YJEFN_prot_NAXE-like"/>
</dbReference>
<dbReference type="InterPro" id="IPR004443">
    <property type="entry name" value="YjeF_N_dom"/>
</dbReference>
<dbReference type="EMBL" id="PPHD01122981">
    <property type="protein sequence ID" value="POI18500.1"/>
    <property type="molecule type" value="Genomic_DNA"/>
</dbReference>
<evidence type="ECO:0000256" key="13">
    <source>
        <dbReference type="ARBA" id="ARBA00041210"/>
    </source>
</evidence>
<dbReference type="OrthoDB" id="10064708at2759"/>
<evidence type="ECO:0000313" key="15">
    <source>
        <dbReference type="EMBL" id="POI18500.1"/>
    </source>
</evidence>
<evidence type="ECO:0000256" key="11">
    <source>
        <dbReference type="ARBA" id="ARBA00023128"/>
    </source>
</evidence>
<keyword evidence="11" id="KW-0496">Mitochondrion</keyword>
<keyword evidence="8" id="KW-0809">Transit peptide</keyword>
<dbReference type="SUPFAM" id="SSF64153">
    <property type="entry name" value="YjeF N-terminal domain-like"/>
    <property type="match status" value="1"/>
</dbReference>
<keyword evidence="10" id="KW-0520">NAD</keyword>
<organism evidence="15 16">
    <name type="scientific">Bambusicola thoracicus</name>
    <name type="common">Chinese bamboo-partridge</name>
    <name type="synonym">Perdix thoracica</name>
    <dbReference type="NCBI Taxonomy" id="9083"/>
    <lineage>
        <taxon>Eukaryota</taxon>
        <taxon>Metazoa</taxon>
        <taxon>Chordata</taxon>
        <taxon>Craniata</taxon>
        <taxon>Vertebrata</taxon>
        <taxon>Euteleostomi</taxon>
        <taxon>Archelosauria</taxon>
        <taxon>Archosauria</taxon>
        <taxon>Dinosauria</taxon>
        <taxon>Saurischia</taxon>
        <taxon>Theropoda</taxon>
        <taxon>Coelurosauria</taxon>
        <taxon>Aves</taxon>
        <taxon>Neognathae</taxon>
        <taxon>Galloanserae</taxon>
        <taxon>Galliformes</taxon>
        <taxon>Phasianidae</taxon>
        <taxon>Perdicinae</taxon>
        <taxon>Bambusicola</taxon>
    </lineage>
</organism>
<dbReference type="PROSITE" id="PS51385">
    <property type="entry name" value="YJEF_N"/>
    <property type="match status" value="1"/>
</dbReference>
<keyword evidence="9" id="KW-0630">Potassium</keyword>
<evidence type="ECO:0000256" key="4">
    <source>
        <dbReference type="ARBA" id="ARBA00022525"/>
    </source>
</evidence>
<sequence length="144" mass="15201">AALIDGLYGLVVDAIFGFSFKGAVREPFGSILSTLQRITVPIASIDIPSDECGWTHWGRGGGGAAHGSPSSNTGCVAGWDVEKGRADGLRPDMFISLTAPKKAAAHFSGRYHFLGGRFVPVALQEKYGLNLPPYPGTECVLQLP</sequence>
<evidence type="ECO:0000259" key="14">
    <source>
        <dbReference type="PROSITE" id="PS51385"/>
    </source>
</evidence>
<evidence type="ECO:0000256" key="8">
    <source>
        <dbReference type="ARBA" id="ARBA00022946"/>
    </source>
</evidence>
<evidence type="ECO:0000256" key="9">
    <source>
        <dbReference type="ARBA" id="ARBA00022958"/>
    </source>
</evidence>
<dbReference type="AlphaFoldDB" id="A0A2P4S2Z0"/>
<comment type="catalytic activity">
    <reaction evidence="2">
        <text>(6R)-NADPHX = (6S)-NADPHX</text>
        <dbReference type="Rhea" id="RHEA:32227"/>
        <dbReference type="ChEBI" id="CHEBI:64076"/>
        <dbReference type="ChEBI" id="CHEBI:64077"/>
        <dbReference type="EC" id="5.1.99.6"/>
    </reaction>
</comment>
<reference evidence="15 16" key="1">
    <citation type="submission" date="2018-01" db="EMBL/GenBank/DDBJ databases">
        <title>Comparison of the Chinese Bamboo Partridge and Red Junglefowl genome sequences highlights the importance of demography in genome evolution.</title>
        <authorList>
            <person name="Tiley G.P."/>
            <person name="Kimball R.T."/>
            <person name="Braun E.L."/>
            <person name="Burleigh J.G."/>
        </authorList>
    </citation>
    <scope>NUCLEOTIDE SEQUENCE [LARGE SCALE GENOMIC DNA]</scope>
    <source>
        <strain evidence="15">RTK389</strain>
        <tissue evidence="15">Blood</tissue>
    </source>
</reference>
<protein>
    <recommendedName>
        <fullName evidence="3">NAD(P)H-hydrate epimerase</fullName>
        <ecNumber evidence="3">5.1.99.6</ecNumber>
    </recommendedName>
    <alternativeName>
        <fullName evidence="13">NAD(P)HX epimerase</fullName>
    </alternativeName>
</protein>
<evidence type="ECO:0000256" key="2">
    <source>
        <dbReference type="ARBA" id="ARBA00000909"/>
    </source>
</evidence>
<name>A0A2P4S2Z0_BAMTH</name>
<evidence type="ECO:0000256" key="12">
    <source>
        <dbReference type="ARBA" id="ARBA00023235"/>
    </source>
</evidence>
<dbReference type="GO" id="GO:0005739">
    <property type="term" value="C:mitochondrion"/>
    <property type="evidence" value="ECO:0007669"/>
    <property type="project" value="TreeGrafter"/>
</dbReference>
<dbReference type="InterPro" id="IPR036652">
    <property type="entry name" value="YjeF_N_dom_sf"/>
</dbReference>
<keyword evidence="16" id="KW-1185">Reference proteome</keyword>
<comment type="caution">
    <text evidence="15">The sequence shown here is derived from an EMBL/GenBank/DDBJ whole genome shotgun (WGS) entry which is preliminary data.</text>
</comment>
<dbReference type="PANTHER" id="PTHR13232:SF11">
    <property type="entry name" value="NAD(P)H-HYDRATE EPIMERASE"/>
    <property type="match status" value="1"/>
</dbReference>
<accession>A0A2P4S2Z0</accession>
<evidence type="ECO:0000256" key="7">
    <source>
        <dbReference type="ARBA" id="ARBA00022857"/>
    </source>
</evidence>
<keyword evidence="6" id="KW-0547">Nucleotide-binding</keyword>
<dbReference type="Gene3D" id="3.40.50.10260">
    <property type="entry name" value="YjeF N-terminal domain"/>
    <property type="match status" value="2"/>
</dbReference>
<comment type="catalytic activity">
    <reaction evidence="1">
        <text>(6R)-NADHX = (6S)-NADHX</text>
        <dbReference type="Rhea" id="RHEA:32215"/>
        <dbReference type="ChEBI" id="CHEBI:64074"/>
        <dbReference type="ChEBI" id="CHEBI:64075"/>
        <dbReference type="EC" id="5.1.99.6"/>
    </reaction>
</comment>
<dbReference type="EC" id="5.1.99.6" evidence="3"/>
<evidence type="ECO:0000256" key="3">
    <source>
        <dbReference type="ARBA" id="ARBA00012228"/>
    </source>
</evidence>